<evidence type="ECO:0000256" key="2">
    <source>
        <dbReference type="ARBA" id="ARBA00011955"/>
    </source>
</evidence>
<feature type="region of interest" description="Disordered" evidence="11">
    <location>
        <begin position="39"/>
        <end position="61"/>
    </location>
</feature>
<evidence type="ECO:0000256" key="3">
    <source>
        <dbReference type="ARBA" id="ARBA00016337"/>
    </source>
</evidence>
<dbReference type="PANTHER" id="PTHR30040:SF2">
    <property type="entry name" value="FAD:PROTEIN FMN TRANSFERASE"/>
    <property type="match status" value="1"/>
</dbReference>
<evidence type="ECO:0000256" key="1">
    <source>
        <dbReference type="ARBA" id="ARBA00001946"/>
    </source>
</evidence>
<organism evidence="12 13">
    <name type="scientific">Carboxydichorda subterranea</name>
    <dbReference type="NCBI Taxonomy" id="3109565"/>
    <lineage>
        <taxon>Bacteria</taxon>
        <taxon>Bacillati</taxon>
        <taxon>Bacillota</taxon>
        <taxon>Limnochordia</taxon>
        <taxon>Limnochordales</taxon>
        <taxon>Geochordaceae</taxon>
        <taxon>Carboxydichorda</taxon>
    </lineage>
</organism>
<keyword evidence="4" id="KW-0285">Flavoprotein</keyword>
<evidence type="ECO:0000313" key="13">
    <source>
        <dbReference type="Proteomes" id="UP001332192"/>
    </source>
</evidence>
<dbReference type="EC" id="2.7.1.180" evidence="2"/>
<dbReference type="InterPro" id="IPR003374">
    <property type="entry name" value="ApbE-like_sf"/>
</dbReference>
<dbReference type="RefSeq" id="WP_324717395.1">
    <property type="nucleotide sequence ID" value="NZ_CP141615.1"/>
</dbReference>
<evidence type="ECO:0000256" key="7">
    <source>
        <dbReference type="ARBA" id="ARBA00022827"/>
    </source>
</evidence>
<keyword evidence="5 12" id="KW-0808">Transferase</keyword>
<evidence type="ECO:0000256" key="4">
    <source>
        <dbReference type="ARBA" id="ARBA00022630"/>
    </source>
</evidence>
<proteinExistence type="predicted"/>
<dbReference type="GO" id="GO:0016740">
    <property type="term" value="F:transferase activity"/>
    <property type="evidence" value="ECO:0007669"/>
    <property type="project" value="UniProtKB-KW"/>
</dbReference>
<dbReference type="Gene3D" id="3.10.520.10">
    <property type="entry name" value="ApbE-like domains"/>
    <property type="match status" value="1"/>
</dbReference>
<evidence type="ECO:0000256" key="9">
    <source>
        <dbReference type="ARBA" id="ARBA00031306"/>
    </source>
</evidence>
<evidence type="ECO:0000256" key="11">
    <source>
        <dbReference type="SAM" id="MobiDB-lite"/>
    </source>
</evidence>
<evidence type="ECO:0000256" key="6">
    <source>
        <dbReference type="ARBA" id="ARBA00022723"/>
    </source>
</evidence>
<evidence type="ECO:0000256" key="5">
    <source>
        <dbReference type="ARBA" id="ARBA00022679"/>
    </source>
</evidence>
<reference evidence="12 13" key="1">
    <citation type="journal article" date="2024" name="Front. Microbiol.">
        <title>Novel thermophilic genera Geochorda gen. nov. and Carboxydochorda gen. nov. from the deep terrestrial subsurface reveal the ecophysiological diversity in the class Limnochordia.</title>
        <authorList>
            <person name="Karnachuk O.V."/>
            <person name="Lukina A.P."/>
            <person name="Avakyan M.R."/>
            <person name="Kadnikov V.V."/>
            <person name="Begmatov S."/>
            <person name="Beletsky A.V."/>
            <person name="Vlasova K.G."/>
            <person name="Novikov A.A."/>
            <person name="Shcherbakova V.A."/>
            <person name="Mardanov A.V."/>
            <person name="Ravin N.V."/>
        </authorList>
    </citation>
    <scope>NUCLEOTIDE SEQUENCE [LARGE SCALE GENOMIC DNA]</scope>
    <source>
        <strain evidence="12 13">L945</strain>
    </source>
</reference>
<dbReference type="SUPFAM" id="SSF143631">
    <property type="entry name" value="ApbE-like"/>
    <property type="match status" value="1"/>
</dbReference>
<keyword evidence="7" id="KW-0274">FAD</keyword>
<comment type="catalytic activity">
    <reaction evidence="10">
        <text>L-threonyl-[protein] + FAD = FMN-L-threonyl-[protein] + AMP + H(+)</text>
        <dbReference type="Rhea" id="RHEA:36847"/>
        <dbReference type="Rhea" id="RHEA-COMP:11060"/>
        <dbReference type="Rhea" id="RHEA-COMP:11061"/>
        <dbReference type="ChEBI" id="CHEBI:15378"/>
        <dbReference type="ChEBI" id="CHEBI:30013"/>
        <dbReference type="ChEBI" id="CHEBI:57692"/>
        <dbReference type="ChEBI" id="CHEBI:74257"/>
        <dbReference type="ChEBI" id="CHEBI:456215"/>
        <dbReference type="EC" id="2.7.1.180"/>
    </reaction>
</comment>
<dbReference type="PANTHER" id="PTHR30040">
    <property type="entry name" value="THIAMINE BIOSYNTHESIS LIPOPROTEIN APBE"/>
    <property type="match status" value="1"/>
</dbReference>
<keyword evidence="6" id="KW-0479">Metal-binding</keyword>
<sequence length="372" mass="39094">MRQAATRSGSRWLEAGAVAALALAMAGAALATRGMPWSGRAPGGAGSPLPGSAPDSTAPSDTSVVRRAGFAMGSFVQVTAAGPGARAAVDAAMAEVERLDALFDRFDPDGPLARVAKGAGRHAVEVPEEVGRLTRLALTVAQQTEGAFDPTVAPVVDLWGFGASYDRDPPRHPPKAQELAQAVGLVDFRQVCVRHEGTSWSIYLEQPGMALDLGAVAQGYAADRAIEVLEKAGLSSALVDVGGEVRALGRRPGDGKPWRLGIQHPRQSGKLLDTVTLQDGAAATSGDYERYFEFEGVRYTHLIDARTGQPSRRAISVTVFHPTSAAVADALSTALAIVGPEQGERLLRQWPGTSAILVDPSMRVRRIGQVPR</sequence>
<evidence type="ECO:0000313" key="12">
    <source>
        <dbReference type="EMBL" id="WRP18124.1"/>
    </source>
</evidence>
<gene>
    <name evidence="12" type="ORF">U7230_03720</name>
</gene>
<evidence type="ECO:0000256" key="10">
    <source>
        <dbReference type="ARBA" id="ARBA00048540"/>
    </source>
</evidence>
<dbReference type="Pfam" id="PF02424">
    <property type="entry name" value="ApbE"/>
    <property type="match status" value="1"/>
</dbReference>
<accession>A0ABZ1BZF9</accession>
<name>A0ABZ1BZF9_9FIRM</name>
<keyword evidence="8" id="KW-0460">Magnesium</keyword>
<keyword evidence="13" id="KW-1185">Reference proteome</keyword>
<dbReference type="Proteomes" id="UP001332192">
    <property type="component" value="Chromosome"/>
</dbReference>
<dbReference type="EMBL" id="CP141615">
    <property type="protein sequence ID" value="WRP18124.1"/>
    <property type="molecule type" value="Genomic_DNA"/>
</dbReference>
<protein>
    <recommendedName>
        <fullName evidence="3">FAD:protein FMN transferase</fullName>
        <ecNumber evidence="2">2.7.1.180</ecNumber>
    </recommendedName>
    <alternativeName>
        <fullName evidence="9">Flavin transferase</fullName>
    </alternativeName>
</protein>
<comment type="cofactor">
    <cofactor evidence="1">
        <name>Mg(2+)</name>
        <dbReference type="ChEBI" id="CHEBI:18420"/>
    </cofactor>
</comment>
<dbReference type="InterPro" id="IPR024932">
    <property type="entry name" value="ApbE"/>
</dbReference>
<evidence type="ECO:0000256" key="8">
    <source>
        <dbReference type="ARBA" id="ARBA00022842"/>
    </source>
</evidence>